<feature type="transmembrane region" description="Helical" evidence="7">
    <location>
        <begin position="197"/>
        <end position="215"/>
    </location>
</feature>
<keyword evidence="6 7" id="KW-0472">Membrane</keyword>
<dbReference type="InterPro" id="IPR027469">
    <property type="entry name" value="Cation_efflux_TMD_sf"/>
</dbReference>
<keyword evidence="5 7" id="KW-1133">Transmembrane helix</keyword>
<evidence type="ECO:0000256" key="3">
    <source>
        <dbReference type="ARBA" id="ARBA00022448"/>
    </source>
</evidence>
<comment type="caution">
    <text evidence="10">The sequence shown here is derived from an EMBL/GenBank/DDBJ whole genome shotgun (WGS) entry which is preliminary data.</text>
</comment>
<keyword evidence="3" id="KW-0813">Transport</keyword>
<evidence type="ECO:0000256" key="4">
    <source>
        <dbReference type="ARBA" id="ARBA00022692"/>
    </source>
</evidence>
<feature type="domain" description="Cation efflux protein transmembrane" evidence="8">
    <location>
        <begin position="31"/>
        <end position="222"/>
    </location>
</feature>
<dbReference type="GO" id="GO:0016020">
    <property type="term" value="C:membrane"/>
    <property type="evidence" value="ECO:0007669"/>
    <property type="project" value="UniProtKB-SubCell"/>
</dbReference>
<name>A0AAE3ARV6_9FIRM</name>
<dbReference type="Proteomes" id="UP001198962">
    <property type="component" value="Unassembled WGS sequence"/>
</dbReference>
<reference evidence="10" key="1">
    <citation type="submission" date="2021-10" db="EMBL/GenBank/DDBJ databases">
        <title>Anaerobic single-cell dispensing facilitates the cultivation of human gut bacteria.</title>
        <authorList>
            <person name="Afrizal A."/>
        </authorList>
    </citation>
    <scope>NUCLEOTIDE SEQUENCE</scope>
    <source>
        <strain evidence="10">CLA-AA-H274</strain>
    </source>
</reference>
<dbReference type="NCBIfam" id="TIGR01297">
    <property type="entry name" value="CDF"/>
    <property type="match status" value="1"/>
</dbReference>
<proteinExistence type="inferred from homology"/>
<dbReference type="InterPro" id="IPR036837">
    <property type="entry name" value="Cation_efflux_CTD_sf"/>
</dbReference>
<dbReference type="InterPro" id="IPR027470">
    <property type="entry name" value="Cation_efflux_CTD"/>
</dbReference>
<dbReference type="Pfam" id="PF01545">
    <property type="entry name" value="Cation_efflux"/>
    <property type="match status" value="1"/>
</dbReference>
<keyword evidence="4 7" id="KW-0812">Transmembrane</keyword>
<dbReference type="PANTHER" id="PTHR43840">
    <property type="entry name" value="MITOCHONDRIAL METAL TRANSPORTER 1-RELATED"/>
    <property type="match status" value="1"/>
</dbReference>
<feature type="transmembrane region" description="Helical" evidence="7">
    <location>
        <begin position="172"/>
        <end position="191"/>
    </location>
</feature>
<evidence type="ECO:0000259" key="8">
    <source>
        <dbReference type="Pfam" id="PF01545"/>
    </source>
</evidence>
<sequence>MTELLVRLFVKNYEKTDCASVRTAYGVMASLVGICCNLFLFASKMTAGFLTGSISIMADAFNNLSDAASSIIGFVGVKMAQKPPDREHPFGHGRIEYISAFIVAFIVVQVGFSLFKTSVDKVIHPEDLSFSKISIAILVLSIGVKLWMAVFNRTLGKRIHSTVMLATSADSLGDVVATSSTIFSMMVYGIWKVNIDGLVGVVVSVLVLIAGINIAKETLEPLIGGAIDPKLYKKISDFVGKYHGILGTHDLIVHNYGPDRSMASIHVEVAADVPIETTHTIVDKIERDAYRELGVMLVIHMDPVDLHNTRATELKEKIIEIINGLDSRLSIHDFRLVQGTKRRNLIFDLVVPRDYTEQMEDALKEQICQKISEQDETAYCIIQMEHSYEDEDLDPRGESR</sequence>
<dbReference type="InterPro" id="IPR050291">
    <property type="entry name" value="CDF_Transporter"/>
</dbReference>
<comment type="subcellular location">
    <subcellularLocation>
        <location evidence="1">Membrane</location>
        <topology evidence="1">Multi-pass membrane protein</topology>
    </subcellularLocation>
</comment>
<evidence type="ECO:0000256" key="2">
    <source>
        <dbReference type="ARBA" id="ARBA00008114"/>
    </source>
</evidence>
<dbReference type="RefSeq" id="WP_308450903.1">
    <property type="nucleotide sequence ID" value="NZ_JAJEPU010000009.1"/>
</dbReference>
<comment type="similarity">
    <text evidence="2">Belongs to the cation diffusion facilitator (CDF) transporter (TC 2.A.4) family.</text>
</comment>
<evidence type="ECO:0000313" key="10">
    <source>
        <dbReference type="EMBL" id="MCC2164202.1"/>
    </source>
</evidence>
<dbReference type="Gene3D" id="3.30.70.1350">
    <property type="entry name" value="Cation efflux protein, cytoplasmic domain"/>
    <property type="match status" value="1"/>
</dbReference>
<dbReference type="GO" id="GO:0008324">
    <property type="term" value="F:monoatomic cation transmembrane transporter activity"/>
    <property type="evidence" value="ECO:0007669"/>
    <property type="project" value="InterPro"/>
</dbReference>
<accession>A0AAE3ARV6</accession>
<evidence type="ECO:0000256" key="7">
    <source>
        <dbReference type="SAM" id="Phobius"/>
    </source>
</evidence>
<evidence type="ECO:0000256" key="1">
    <source>
        <dbReference type="ARBA" id="ARBA00004141"/>
    </source>
</evidence>
<feature type="transmembrane region" description="Helical" evidence="7">
    <location>
        <begin position="130"/>
        <end position="151"/>
    </location>
</feature>
<feature type="transmembrane region" description="Helical" evidence="7">
    <location>
        <begin position="21"/>
        <end position="42"/>
    </location>
</feature>
<organism evidence="10 11">
    <name type="scientific">Brotaphodocola catenula</name>
    <dbReference type="NCBI Taxonomy" id="2885361"/>
    <lineage>
        <taxon>Bacteria</taxon>
        <taxon>Bacillati</taxon>
        <taxon>Bacillota</taxon>
        <taxon>Clostridia</taxon>
        <taxon>Lachnospirales</taxon>
        <taxon>Lachnospiraceae</taxon>
        <taxon>Brotaphodocola</taxon>
    </lineage>
</organism>
<dbReference type="SUPFAM" id="SSF161111">
    <property type="entry name" value="Cation efflux protein transmembrane domain-like"/>
    <property type="match status" value="1"/>
</dbReference>
<evidence type="ECO:0000313" key="11">
    <source>
        <dbReference type="Proteomes" id="UP001198962"/>
    </source>
</evidence>
<evidence type="ECO:0000256" key="6">
    <source>
        <dbReference type="ARBA" id="ARBA00023136"/>
    </source>
</evidence>
<dbReference type="PANTHER" id="PTHR43840:SF50">
    <property type="entry name" value="MANGANESE EFFLUX SYSTEM PROTEIN MNES"/>
    <property type="match status" value="1"/>
</dbReference>
<dbReference type="SUPFAM" id="SSF160240">
    <property type="entry name" value="Cation efflux protein cytoplasmic domain-like"/>
    <property type="match status" value="2"/>
</dbReference>
<keyword evidence="11" id="KW-1185">Reference proteome</keyword>
<dbReference type="Gene3D" id="1.20.1510.10">
    <property type="entry name" value="Cation efflux protein transmembrane domain"/>
    <property type="match status" value="1"/>
</dbReference>
<dbReference type="InterPro" id="IPR058533">
    <property type="entry name" value="Cation_efflux_TM"/>
</dbReference>
<dbReference type="Pfam" id="PF16916">
    <property type="entry name" value="ZT_dimer"/>
    <property type="match status" value="1"/>
</dbReference>
<feature type="domain" description="Cation efflux protein cytoplasmic" evidence="9">
    <location>
        <begin position="228"/>
        <end position="303"/>
    </location>
</feature>
<dbReference type="FunFam" id="1.20.1510.10:FF:000006">
    <property type="entry name" value="Divalent cation efflux transporter"/>
    <property type="match status" value="1"/>
</dbReference>
<dbReference type="EMBL" id="JAJEPU010000009">
    <property type="protein sequence ID" value="MCC2164202.1"/>
    <property type="molecule type" value="Genomic_DNA"/>
</dbReference>
<evidence type="ECO:0000259" key="9">
    <source>
        <dbReference type="Pfam" id="PF16916"/>
    </source>
</evidence>
<feature type="transmembrane region" description="Helical" evidence="7">
    <location>
        <begin position="97"/>
        <end position="115"/>
    </location>
</feature>
<dbReference type="InterPro" id="IPR002524">
    <property type="entry name" value="Cation_efflux"/>
</dbReference>
<protein>
    <submittedName>
        <fullName evidence="10">Cation diffusion facilitator family transporter</fullName>
    </submittedName>
</protein>
<dbReference type="AlphaFoldDB" id="A0AAE3ARV6"/>
<evidence type="ECO:0000256" key="5">
    <source>
        <dbReference type="ARBA" id="ARBA00022989"/>
    </source>
</evidence>
<gene>
    <name evidence="10" type="ORF">LKD32_04760</name>
</gene>